<feature type="transmembrane region" description="Helical" evidence="1">
    <location>
        <begin position="120"/>
        <end position="138"/>
    </location>
</feature>
<evidence type="ECO:0000256" key="1">
    <source>
        <dbReference type="SAM" id="Phobius"/>
    </source>
</evidence>
<keyword evidence="1" id="KW-0812">Transmembrane</keyword>
<organism evidence="2 3">
    <name type="scientific">Vibrio phage Achelous</name>
    <dbReference type="NCBI Taxonomy" id="2576872"/>
    <lineage>
        <taxon>Viruses</taxon>
        <taxon>Duplodnaviria</taxon>
        <taxon>Heunggongvirae</taxon>
        <taxon>Uroviricota</taxon>
        <taxon>Caudoviricetes</taxon>
        <taxon>Demerecviridae</taxon>
        <taxon>Ermolyevavirinae</taxon>
        <taxon>Thalassavirus</taxon>
        <taxon>Thalassavirus achelous</taxon>
    </lineage>
</organism>
<keyword evidence="3" id="KW-1185">Reference proteome</keyword>
<evidence type="ECO:0000313" key="3">
    <source>
        <dbReference type="Proteomes" id="UP000302168"/>
    </source>
</evidence>
<protein>
    <submittedName>
        <fullName evidence="2">Uncharacterized protein</fullName>
    </submittedName>
</protein>
<proteinExistence type="predicted"/>
<dbReference type="Proteomes" id="UP000302168">
    <property type="component" value="Segment"/>
</dbReference>
<gene>
    <name evidence="2" type="ORF">ACHELOUS_173</name>
</gene>
<dbReference type="EMBL" id="MK796244">
    <property type="protein sequence ID" value="QCQ57748.1"/>
    <property type="molecule type" value="Genomic_DNA"/>
</dbReference>
<keyword evidence="1" id="KW-1133">Transmembrane helix</keyword>
<evidence type="ECO:0000313" key="2">
    <source>
        <dbReference type="EMBL" id="QCQ57748.1"/>
    </source>
</evidence>
<feature type="transmembrane region" description="Helical" evidence="1">
    <location>
        <begin position="172"/>
        <end position="191"/>
    </location>
</feature>
<accession>A0A4P8MXM0</accession>
<dbReference type="PROSITE" id="PS51257">
    <property type="entry name" value="PROKAR_LIPOPROTEIN"/>
    <property type="match status" value="1"/>
</dbReference>
<name>A0A4P8MXM0_9CAUD</name>
<reference evidence="2 3" key="1">
    <citation type="submission" date="2019-04" db="EMBL/GenBank/DDBJ databases">
        <authorList>
            <person name="Gallagher L."/>
            <person name="Broussard G."/>
        </authorList>
    </citation>
    <scope>NUCLEOTIDE SEQUENCE [LARGE SCALE GENOMIC DNA]</scope>
</reference>
<sequence length="194" mass="21417">MKKFLVLMAAVLSFNASAGSCAQQVGNISGLDKATKQTMIIQCEQAKLTSIKNAPQEVGEISDATVEKMDKWSEISLKFAKAIGVAAKEVGVATNEFLGTPAGKFTATIIAWKIFNGTSWLAFFLILAITTIIIRSFIRFVRHSGYEEVSGKLFNYKRPTKYTWKEMGENQVGMCVLAYIVYVVVVFFTAVNLF</sequence>
<keyword evidence="1" id="KW-0472">Membrane</keyword>